<dbReference type="EMBL" id="MSPR01000009">
    <property type="protein sequence ID" value="ONK29075.1"/>
    <property type="molecule type" value="Genomic_DNA"/>
</dbReference>
<evidence type="ECO:0000313" key="3">
    <source>
        <dbReference type="Proteomes" id="UP000188600"/>
    </source>
</evidence>
<evidence type="ECO:0000313" key="2">
    <source>
        <dbReference type="EMBL" id="ONK29075.1"/>
    </source>
</evidence>
<sequence>MQEMINKGDGMNKTYEEQQKELVAAGIKRAEEVMAINKEFANKFNELISWAADWCLTFHDMNNVDKLDWNIDRITIPFKSEPELQEAIKKAIHYEIKKRTLDSYLKHRD</sequence>
<evidence type="ECO:0000313" key="4">
    <source>
        <dbReference type="Proteomes" id="UP000188946"/>
    </source>
</evidence>
<protein>
    <submittedName>
        <fullName evidence="1">Uncharacterized protein</fullName>
    </submittedName>
</protein>
<gene>
    <name evidence="2" type="ORF">BVE84_05660</name>
    <name evidence="1" type="ORF">BVE86_07600</name>
</gene>
<name>A0AB36JPM3_9STRE</name>
<organism evidence="1 3">
    <name type="scientific">Streptococcus azizii</name>
    <dbReference type="NCBI Taxonomy" id="1579424"/>
    <lineage>
        <taxon>Bacteria</taxon>
        <taxon>Bacillati</taxon>
        <taxon>Bacillota</taxon>
        <taxon>Bacilli</taxon>
        <taxon>Lactobacillales</taxon>
        <taxon>Streptococcaceae</taxon>
        <taxon>Streptococcus</taxon>
    </lineage>
</organism>
<accession>A0AB36JPM3</accession>
<dbReference type="AlphaFoldDB" id="A0AB36JPM3"/>
<dbReference type="Proteomes" id="UP000188600">
    <property type="component" value="Unassembled WGS sequence"/>
</dbReference>
<dbReference type="EMBL" id="MSPT01000016">
    <property type="protein sequence ID" value="ONK26328.1"/>
    <property type="molecule type" value="Genomic_DNA"/>
</dbReference>
<reference evidence="3 4" key="1">
    <citation type="submission" date="2016-12" db="EMBL/GenBank/DDBJ databases">
        <authorList>
            <person name="Gulvik C.A."/>
        </authorList>
    </citation>
    <scope>NUCLEOTIDE SEQUENCE [LARGE SCALE GENOMIC DNA]</scope>
    <source>
        <strain evidence="2 4">12-5202</strain>
        <strain evidence="1 3">12-5291</strain>
    </source>
</reference>
<comment type="caution">
    <text evidence="1">The sequence shown here is derived from an EMBL/GenBank/DDBJ whole genome shotgun (WGS) entry which is preliminary data.</text>
</comment>
<proteinExistence type="predicted"/>
<keyword evidence="4" id="KW-1185">Reference proteome</keyword>
<evidence type="ECO:0000313" key="1">
    <source>
        <dbReference type="EMBL" id="ONK26328.1"/>
    </source>
</evidence>
<dbReference type="RefSeq" id="WP_076996094.1">
    <property type="nucleotide sequence ID" value="NZ_MSPR01000009.1"/>
</dbReference>
<dbReference type="Proteomes" id="UP000188946">
    <property type="component" value="Unassembled WGS sequence"/>
</dbReference>